<name>A0ABV0PDP6_9TELE</name>
<organism evidence="1 2">
    <name type="scientific">Goodea atripinnis</name>
    <dbReference type="NCBI Taxonomy" id="208336"/>
    <lineage>
        <taxon>Eukaryota</taxon>
        <taxon>Metazoa</taxon>
        <taxon>Chordata</taxon>
        <taxon>Craniata</taxon>
        <taxon>Vertebrata</taxon>
        <taxon>Euteleostomi</taxon>
        <taxon>Actinopterygii</taxon>
        <taxon>Neopterygii</taxon>
        <taxon>Teleostei</taxon>
        <taxon>Neoteleostei</taxon>
        <taxon>Acanthomorphata</taxon>
        <taxon>Ovalentaria</taxon>
        <taxon>Atherinomorphae</taxon>
        <taxon>Cyprinodontiformes</taxon>
        <taxon>Goodeidae</taxon>
        <taxon>Goodea</taxon>
    </lineage>
</organism>
<comment type="caution">
    <text evidence="1">The sequence shown here is derived from an EMBL/GenBank/DDBJ whole genome shotgun (WGS) entry which is preliminary data.</text>
</comment>
<evidence type="ECO:0000313" key="2">
    <source>
        <dbReference type="Proteomes" id="UP001476798"/>
    </source>
</evidence>
<reference evidence="1 2" key="1">
    <citation type="submission" date="2021-06" db="EMBL/GenBank/DDBJ databases">
        <authorList>
            <person name="Palmer J.M."/>
        </authorList>
    </citation>
    <scope>NUCLEOTIDE SEQUENCE [LARGE SCALE GENOMIC DNA]</scope>
    <source>
        <strain evidence="1 2">GA_2019</strain>
        <tissue evidence="1">Muscle</tissue>
    </source>
</reference>
<sequence>MISNTCTVTTIYCTPPPTALINRGQLAIIISIFNQPHVVLLCGLSSENMLSSSFFQDLVTFSLCFVSCSSALSISCTVQPNHSSFFSPSCNMSSLLTPLLLSPFILSSSHSLCIPSLLLSD</sequence>
<dbReference type="EMBL" id="JAHRIO010070841">
    <property type="protein sequence ID" value="MEQ2181591.1"/>
    <property type="molecule type" value="Genomic_DNA"/>
</dbReference>
<protein>
    <submittedName>
        <fullName evidence="1">Uncharacterized protein</fullName>
    </submittedName>
</protein>
<dbReference type="Proteomes" id="UP001476798">
    <property type="component" value="Unassembled WGS sequence"/>
</dbReference>
<evidence type="ECO:0000313" key="1">
    <source>
        <dbReference type="EMBL" id="MEQ2181591.1"/>
    </source>
</evidence>
<accession>A0ABV0PDP6</accession>
<gene>
    <name evidence="1" type="ORF">GOODEAATRI_013179</name>
</gene>
<proteinExistence type="predicted"/>
<keyword evidence="2" id="KW-1185">Reference proteome</keyword>